<keyword evidence="12 17" id="KW-0378">Hydrolase</keyword>
<dbReference type="PaxDb" id="4081-Solyc01g111530.2.1"/>
<dbReference type="Pfam" id="PF21467">
    <property type="entry name" value="BetaGal_gal-bd"/>
    <property type="match status" value="1"/>
</dbReference>
<dbReference type="InterPro" id="IPR035983">
    <property type="entry name" value="Hect_E3_ubiquitin_ligase"/>
</dbReference>
<dbReference type="FunFam" id="1.25.10.10:FF:000689">
    <property type="entry name" value="HECT ubiquitin protein ligase family protein KAK"/>
    <property type="match status" value="1"/>
</dbReference>
<feature type="region of interest" description="Disordered" evidence="18">
    <location>
        <begin position="498"/>
        <end position="517"/>
    </location>
</feature>
<evidence type="ECO:0000256" key="7">
    <source>
        <dbReference type="ARBA" id="ARBA00022525"/>
    </source>
</evidence>
<evidence type="ECO:0000256" key="14">
    <source>
        <dbReference type="ARBA" id="ARBA00023295"/>
    </source>
</evidence>
<keyword evidence="11 15" id="KW-0833">Ubl conjugation pathway</keyword>
<protein>
    <recommendedName>
        <fullName evidence="17">Beta-galactosidase</fullName>
        <ecNumber evidence="17">3.2.1.23</ecNumber>
    </recommendedName>
</protein>
<evidence type="ECO:0000256" key="15">
    <source>
        <dbReference type="PROSITE-ProRule" id="PRU00104"/>
    </source>
</evidence>
<dbReference type="Gramene" id="Solyc01g111530.3.1">
    <property type="protein sequence ID" value="Solyc01g111530.3.1"/>
    <property type="gene ID" value="Solyc01g111530.3"/>
</dbReference>
<dbReference type="GO" id="GO:0043161">
    <property type="term" value="P:proteasome-mediated ubiquitin-dependent protein catabolic process"/>
    <property type="evidence" value="ECO:0000318"/>
    <property type="project" value="GO_Central"/>
</dbReference>
<feature type="compositionally biased region" description="Low complexity" evidence="18">
    <location>
        <begin position="1249"/>
        <end position="1269"/>
    </location>
</feature>
<feature type="repeat" description="ARM" evidence="16">
    <location>
        <begin position="209"/>
        <end position="237"/>
    </location>
</feature>
<evidence type="ECO:0000256" key="6">
    <source>
        <dbReference type="ARBA" id="ARBA00022523"/>
    </source>
</evidence>
<dbReference type="InterPro" id="IPR041392">
    <property type="entry name" value="GHD"/>
</dbReference>
<feature type="compositionally biased region" description="Low complexity" evidence="18">
    <location>
        <begin position="11"/>
        <end position="26"/>
    </location>
</feature>
<dbReference type="Gene3D" id="3.30.2410.10">
    <property type="entry name" value="Hect, E3 ligase catalytic domain"/>
    <property type="match status" value="1"/>
</dbReference>
<dbReference type="Pfam" id="PF01301">
    <property type="entry name" value="Glyco_hydro_35"/>
    <property type="match status" value="1"/>
</dbReference>
<dbReference type="FunCoup" id="A0A3Q7EW07">
    <property type="interactions" value="3700"/>
</dbReference>
<dbReference type="SUPFAM" id="SSF56204">
    <property type="entry name" value="Hect, E3 ligase catalytic domain"/>
    <property type="match status" value="1"/>
</dbReference>
<keyword evidence="6" id="KW-0052">Apoplast</keyword>
<dbReference type="Proteomes" id="UP000004994">
    <property type="component" value="Chromosome 1"/>
</dbReference>
<dbReference type="InterPro" id="IPR000225">
    <property type="entry name" value="Armadillo"/>
</dbReference>
<dbReference type="PROSITE" id="PS50176">
    <property type="entry name" value="ARM_REPEAT"/>
    <property type="match status" value="1"/>
</dbReference>
<organism evidence="21">
    <name type="scientific">Solanum lycopersicum</name>
    <name type="common">Tomato</name>
    <name type="synonym">Lycopersicon esculentum</name>
    <dbReference type="NCBI Taxonomy" id="4081"/>
    <lineage>
        <taxon>Eukaryota</taxon>
        <taxon>Viridiplantae</taxon>
        <taxon>Streptophyta</taxon>
        <taxon>Embryophyta</taxon>
        <taxon>Tracheophyta</taxon>
        <taxon>Spermatophyta</taxon>
        <taxon>Magnoliopsida</taxon>
        <taxon>eudicotyledons</taxon>
        <taxon>Gunneridae</taxon>
        <taxon>Pentapetalae</taxon>
        <taxon>asterids</taxon>
        <taxon>lamiids</taxon>
        <taxon>Solanales</taxon>
        <taxon>Solanaceae</taxon>
        <taxon>Solanoideae</taxon>
        <taxon>Solaneae</taxon>
        <taxon>Solanum</taxon>
        <taxon>Solanum subgen. Lycopersicon</taxon>
    </lineage>
</organism>
<sequence>METRSRKRAEATSSAPSSSSSGPTTRAAKRARVTKVSTSTSTVNSTPVAPTASISTRSRITTRSQDSLASSTPMDSTNESSGSASRNRRGKNPSHGSDRDNLDKDSGGPGEDDDNDSEGGVGILHQNLNSASSALQGLLRKLGAGLDDLLPSSGVGSASSSHQSGRLKKILAGLRADGEEGKQVEALTQLCEMLSIGTEDSLSTFSVDSFVPVLVGLLNHENNPDIMLLAARALTHLVDVLPSSCAAVVHYGAVSCFVARLLTIEYMDLAEQSLQALKKISQEHPTACLRAGALMAVLSYLDFFSTGVQRVALATAANMCKKLPSDASDFVMEAVPLLTNLLQYHDAKVLEHASICLTRIAEAFASYPEKLDELCNHGLVTQAASLISTSNSGGGQASLSTSTYTGLIRLLSTCASGSPLGAKTLLLLGISGILKDILSGSDLVATVSISPALSKPPEQIFEIVNLANELLPPLPQGTISLPTGTNLLIKGSAIKKSSASGSTKQEDMNPSSQEVSAREKLLNDQPELLQQFGMDLLPVLIQVYGSSVNSPVRHKCLSAIGKLMYFSGANMIQSLNNVTNISRYEYKQYKLAIFLRALICFLAGVLAWKDPQVLVPALQVAEILMEKLPGIFAKMFVREGVVHAVDALILSPSLGSSTSQPSSAEKENDCILGSSRSRRNRRRGSNSNADANSIEDPKSPVPGSGSPPNSMEIPKTSSNLRIAVSAGAKSFKDKYFPSESGATEVGVTDDLLRLKNLCMKLNTGVDEQISKPKGKSKASVPRLGDISASKEDTLAELVASMLGELSKGDGVSTFEFIGSGVVAALLNYFTCGYFSKERISDANLSRLRQQALRRYKSFISVALPSSVGGNMVPMTVLVQKLQNALSSLERFPVVLSHSSRSSTGNARLSSGLSALSQPFKLRLCRAQGDKTLRDYSSNVVLIDPLASLAAIEDFLWPRVQRVESGQKALASVGNSESGTTAAGVGASCPSTSTPASGSRRTRSRSAVNINDGAKKDSPQEKNGSSSKGKGKAVLKPAQEDGKGPQTRNAVRRRAALDKEAEVKPVNGESSSEVLGDDSLPVCMPDKVHDVKLGDSSEDSPATQTPNDNQTNAAGGSSSRAASAQGSDSVEFRSGSSYGSRGAMSFAAAAMAGLASANGRGLRGARDRHGRPLFSTSDPPRLVFSAGGKQLNRHLTIYQAIQRQLVLDEDDEERYGGTDFPSSDGSRLWGDIYTITYQRVDSQAERSTKGDGSSTSTKSNKASSSASASADPSLHQASLLDSILQGELPCDMEKSNSTYNILALLRVVEGLNQLAPRLHVQSVIDDFSEGKILSLDELNTTGVKIPSEEFVNSKLTPKLARQIQDALALCSGSLPSWCSQLTRSCPFLFPFETRRQYFYSTAFGLSRALYRLQQQQGADGNGSTNEREVRVGRLQRQKVRVSRNRILDSAAKVMEMYSSQKAVLEVEYFGEVGTGLGPTLEFYTLLSRDLQKVGLRMWRTSSSSSGHSMEVGVDEKLSGGDKELVQAPLGLFPRPWSSTVETADDNHFPKVIEYFRLLGRVMAKALQDGRLLDLPLSTAFYKLLLGQELDLYDILSFDAELGKTLQELQALVSRKQNLESIGGQGQENINDLHFRGIPVEDLCLDFTLPGYPEYVLKAGNENVDLCNLEEYVTLVVDATVRTGIGRQMEAFRSGFNQVFEISALQIFSSTELDYLLCGRKELWKAETLVDHIKFDHGYTAKSPAIVYLLEIMGEFTPEQQRAFCQFVTGAPRLPPGGLAVLNPKLTIVRKHSSSASNTAPNGNMPSESADDDLPSVMTCANYLKLPPYSTKLTLAPCFVRMMKTGFFSFAALLISLLVTSVNGQEKPRGVAYDGRSLIVNGNRELFFSGSIHYTRSPPEMWPEIIRKAKEGGINVIQTYVFWNIHEPVQGQFNFEGNFDIVKFIKEIAEQGLYVTLRIGPYIEAEWSSGGFPYWLREIKNITFRSYNEPFVYHMKKYSEMVIDLMKKEKLFAPQGGPIILAQIENEYNNVQAAYKDNGKKYIEWAANMAVGLYDGVPWIMCKQKEAPPSVINTCNGRHCADTFAGPNGLNKPTLWTENWTAQALRLSRRALLWGNPTVQKINQDLEITVYENTGEHMCAAFLTNNHTTQPSNITFRGANYYLPEKSVSILADCKTVVYNTQTVVSQHNSRNFVPSEKAKNLKWEMYQEKVPTVNELALKNREPLELYSLTKDKSDYAWYSTSINVNRHDLPMRSDILTVLQVASMGHALAAFVNGQYIGFGHGNNIDKSFVFRQPIVLKRGVNDITLLGELVGYPVFIIWYNSPFGFKINLSVRINEILLQNSGAYMEKRFAGPRAVTIQGLMAGTLDITLNVWGHEVGVSGEKEQVFTEEGAKKVKWTPVTATPPGPVTWYKTYFDAPEGTDPVALKMDKMQKGMLWVNGKSLGRYWVSFLSPLGQPTQSEYHVPRAFLKPSNNLLVVFEETGGHPEKIEIVTVNRDTICSMITEYHPPNVKNFESSGSKFCPVVEDLKAGAHLTCPDDNVIEKVEFASYGDPDGACGNFTMGTCTSQNSIKVAEKYCLGKHTCTIPIERVTFDEPNKDPCPNIFKTLAVQVKCVVPKKN</sequence>
<dbReference type="Gene3D" id="3.90.1750.10">
    <property type="entry name" value="Hect, E3 ligase catalytic domains"/>
    <property type="match status" value="1"/>
</dbReference>
<dbReference type="InterPro" id="IPR057948">
    <property type="entry name" value="TPR_TRIP12_N"/>
</dbReference>
<proteinExistence type="inferred from homology"/>
<feature type="region of interest" description="Disordered" evidence="18">
    <location>
        <begin position="1159"/>
        <end position="1180"/>
    </location>
</feature>
<dbReference type="GO" id="GO:0061630">
    <property type="term" value="F:ubiquitin protein ligase activity"/>
    <property type="evidence" value="ECO:0000318"/>
    <property type="project" value="GO_Central"/>
</dbReference>
<dbReference type="InterPro" id="IPR000922">
    <property type="entry name" value="Lectin_gal-bd_dom"/>
</dbReference>
<evidence type="ECO:0000256" key="4">
    <source>
        <dbReference type="ARBA" id="ARBA00006331"/>
    </source>
</evidence>
<dbReference type="Gene3D" id="3.20.20.80">
    <property type="entry name" value="Glycosidases"/>
    <property type="match status" value="1"/>
</dbReference>
<evidence type="ECO:0000256" key="5">
    <source>
        <dbReference type="ARBA" id="ARBA00009809"/>
    </source>
</evidence>
<dbReference type="STRING" id="4081.A0A3Q7EW07"/>
<dbReference type="Pfam" id="PF25579">
    <property type="entry name" value="TPR_TRIP12_N"/>
    <property type="match status" value="1"/>
</dbReference>
<dbReference type="CDD" id="cd00078">
    <property type="entry name" value="HECTc"/>
    <property type="match status" value="1"/>
</dbReference>
<keyword evidence="8" id="KW-0808">Transferase</keyword>
<dbReference type="PROSITE" id="PS01182">
    <property type="entry name" value="GLYCOSYL_HYDROL_F35"/>
    <property type="match status" value="1"/>
</dbReference>
<dbReference type="InterPro" id="IPR001944">
    <property type="entry name" value="Glycoside_Hdrlase_35"/>
</dbReference>
<evidence type="ECO:0000256" key="16">
    <source>
        <dbReference type="PROSITE-ProRule" id="PRU00259"/>
    </source>
</evidence>
<dbReference type="FunFam" id="2.60.120.260:FF:000050">
    <property type="entry name" value="Beta-galactosidase"/>
    <property type="match status" value="1"/>
</dbReference>
<dbReference type="SUPFAM" id="SSF48371">
    <property type="entry name" value="ARM repeat"/>
    <property type="match status" value="1"/>
</dbReference>
<evidence type="ECO:0000313" key="21">
    <source>
        <dbReference type="EnsemblPlants" id="Solyc01g111530.3.1"/>
    </source>
</evidence>
<feature type="compositionally biased region" description="Basic and acidic residues" evidence="18">
    <location>
        <begin position="1"/>
        <end position="10"/>
    </location>
</feature>
<dbReference type="PROSITE" id="PS50228">
    <property type="entry name" value="SUEL_LECTIN"/>
    <property type="match status" value="1"/>
</dbReference>
<dbReference type="PANTHER" id="PTHR45670">
    <property type="entry name" value="E3 UBIQUITIN-PROTEIN LIGASE TRIP12"/>
    <property type="match status" value="1"/>
</dbReference>
<comment type="catalytic activity">
    <reaction evidence="2 17">
        <text>Hydrolysis of terminal non-reducing beta-D-galactose residues in beta-D-galactosides.</text>
        <dbReference type="EC" id="3.2.1.23"/>
    </reaction>
</comment>
<dbReference type="Gene3D" id="2.60.120.740">
    <property type="match status" value="1"/>
</dbReference>
<dbReference type="FunFam" id="3.90.1750.10:FF:000048">
    <property type="entry name" value="E3 ubiquitin-protein ligase UPL3"/>
    <property type="match status" value="1"/>
</dbReference>
<dbReference type="CDD" id="cd22842">
    <property type="entry name" value="Gal_Rha_Lectin_BGal"/>
    <property type="match status" value="1"/>
</dbReference>
<evidence type="ECO:0000256" key="3">
    <source>
        <dbReference type="ARBA" id="ARBA00004271"/>
    </source>
</evidence>
<evidence type="ECO:0000256" key="11">
    <source>
        <dbReference type="ARBA" id="ARBA00022786"/>
    </source>
</evidence>
<dbReference type="SUPFAM" id="SSF49785">
    <property type="entry name" value="Galactose-binding domain-like"/>
    <property type="match status" value="2"/>
</dbReference>
<dbReference type="InParanoid" id="A0A3Q7EW07"/>
<feature type="compositionally biased region" description="Low complexity" evidence="18">
    <location>
        <begin position="701"/>
        <end position="710"/>
    </location>
</feature>
<feature type="compositionally biased region" description="Low complexity" evidence="18">
    <location>
        <begin position="989"/>
        <end position="998"/>
    </location>
</feature>
<name>A0A3Q7EW07_SOLLC</name>
<dbReference type="InterPro" id="IPR048913">
    <property type="entry name" value="BetaGal_gal-bd"/>
</dbReference>
<feature type="compositionally biased region" description="Low complexity" evidence="18">
    <location>
        <begin position="1112"/>
        <end position="1126"/>
    </location>
</feature>
<dbReference type="SMART" id="SM00119">
    <property type="entry name" value="HECTc"/>
    <property type="match status" value="1"/>
</dbReference>
<dbReference type="OMA" id="EFLWTRV"/>
<keyword evidence="13" id="KW-0325">Glycoprotein</keyword>
<evidence type="ECO:0000256" key="8">
    <source>
        <dbReference type="ARBA" id="ARBA00022679"/>
    </source>
</evidence>
<dbReference type="GO" id="GO:0005975">
    <property type="term" value="P:carbohydrate metabolic process"/>
    <property type="evidence" value="ECO:0007669"/>
    <property type="project" value="InterPro"/>
</dbReference>
<dbReference type="Pfam" id="PF02140">
    <property type="entry name" value="SUEL_Lectin"/>
    <property type="match status" value="1"/>
</dbReference>
<keyword evidence="9" id="KW-0732">Signal</keyword>
<feature type="active site" description="Glycyl thioester intermediate" evidence="15">
    <location>
        <position position="1818"/>
    </location>
</feature>
<dbReference type="GO" id="GO:0000209">
    <property type="term" value="P:protein polyubiquitination"/>
    <property type="evidence" value="ECO:0000318"/>
    <property type="project" value="GO_Central"/>
</dbReference>
<dbReference type="SUPFAM" id="SSF51445">
    <property type="entry name" value="(Trans)glycosidases"/>
    <property type="match status" value="1"/>
</dbReference>
<feature type="region of interest" description="Disordered" evidence="18">
    <location>
        <begin position="973"/>
        <end position="1135"/>
    </location>
</feature>
<reference evidence="21" key="2">
    <citation type="submission" date="2019-01" db="UniProtKB">
        <authorList>
            <consortium name="EnsemblPlants"/>
        </authorList>
    </citation>
    <scope>IDENTIFICATION</scope>
    <source>
        <strain evidence="21">cv. Heinz 1706</strain>
    </source>
</reference>
<evidence type="ECO:0000256" key="9">
    <source>
        <dbReference type="ARBA" id="ARBA00022729"/>
    </source>
</evidence>
<feature type="domain" description="HECT" evidence="20">
    <location>
        <begin position="1521"/>
        <end position="1851"/>
    </location>
</feature>
<evidence type="ECO:0000256" key="12">
    <source>
        <dbReference type="ARBA" id="ARBA00022801"/>
    </source>
</evidence>
<dbReference type="InterPro" id="IPR019801">
    <property type="entry name" value="Glyco_hydro_35_CS"/>
</dbReference>
<dbReference type="Gene3D" id="1.25.10.10">
    <property type="entry name" value="Leucine-rich Repeat Variant"/>
    <property type="match status" value="1"/>
</dbReference>
<feature type="region of interest" description="Disordered" evidence="18">
    <location>
        <begin position="1"/>
        <end position="123"/>
    </location>
</feature>
<reference evidence="21" key="1">
    <citation type="journal article" date="2012" name="Nature">
        <title>The tomato genome sequence provides insights into fleshy fruit evolution.</title>
        <authorList>
            <consortium name="Tomato Genome Consortium"/>
        </authorList>
    </citation>
    <scope>NUCLEOTIDE SEQUENCE [LARGE SCALE GENOMIC DNA]</scope>
    <source>
        <strain evidence="21">cv. Heinz 1706</strain>
    </source>
</reference>
<feature type="compositionally biased region" description="Low complexity" evidence="18">
    <location>
        <begin position="34"/>
        <end position="64"/>
    </location>
</feature>
<dbReference type="EC" id="3.2.1.23" evidence="17"/>
<dbReference type="Pfam" id="PF17834">
    <property type="entry name" value="GHD"/>
    <property type="match status" value="1"/>
</dbReference>
<comment type="similarity">
    <text evidence="5">Belongs to the glycosyl hydrolase 35 family.</text>
</comment>
<dbReference type="EnsemblPlants" id="Solyc01g111530.3.1">
    <property type="protein sequence ID" value="Solyc01g111530.3.1"/>
    <property type="gene ID" value="Solyc01g111530.3"/>
</dbReference>
<dbReference type="PROSITE" id="PS50237">
    <property type="entry name" value="HECT"/>
    <property type="match status" value="1"/>
</dbReference>
<feature type="compositionally biased region" description="Basic and acidic residues" evidence="18">
    <location>
        <begin position="96"/>
        <end position="106"/>
    </location>
</feature>
<keyword evidence="7" id="KW-0964">Secreted</keyword>
<dbReference type="InterPro" id="IPR017853">
    <property type="entry name" value="GH"/>
</dbReference>
<accession>A0A3Q7EW07</accession>
<dbReference type="PRINTS" id="PR00742">
    <property type="entry name" value="GLHYDRLASE35"/>
</dbReference>
<dbReference type="GO" id="GO:0004565">
    <property type="term" value="F:beta-galactosidase activity"/>
    <property type="evidence" value="ECO:0007669"/>
    <property type="project" value="UniProtKB-EC"/>
</dbReference>
<dbReference type="PANTHER" id="PTHR45670:SF1">
    <property type="entry name" value="E3 UBIQUITIN-PROTEIN LIGASE HECTD1"/>
    <property type="match status" value="1"/>
</dbReference>
<dbReference type="InterPro" id="IPR008979">
    <property type="entry name" value="Galactose-bd-like_sf"/>
</dbReference>
<feature type="region of interest" description="Disordered" evidence="18">
    <location>
        <begin position="654"/>
        <end position="715"/>
    </location>
</feature>
<dbReference type="FunFam" id="3.20.20.80:FF:000006">
    <property type="entry name" value="Beta-galactosidase"/>
    <property type="match status" value="1"/>
</dbReference>
<dbReference type="Pfam" id="PF00632">
    <property type="entry name" value="HECT"/>
    <property type="match status" value="1"/>
</dbReference>
<dbReference type="Gene3D" id="2.60.120.260">
    <property type="entry name" value="Galactose-binding domain-like"/>
    <property type="match status" value="1"/>
</dbReference>
<keyword evidence="10" id="KW-0677">Repeat</keyword>
<keyword evidence="22" id="KW-1185">Reference proteome</keyword>
<evidence type="ECO:0000259" key="20">
    <source>
        <dbReference type="PROSITE" id="PS50237"/>
    </source>
</evidence>
<dbReference type="GO" id="GO:0048046">
    <property type="term" value="C:apoplast"/>
    <property type="evidence" value="ECO:0007669"/>
    <property type="project" value="UniProtKB-SubCell"/>
</dbReference>
<dbReference type="InterPro" id="IPR000569">
    <property type="entry name" value="HECT_dom"/>
</dbReference>
<evidence type="ECO:0000256" key="13">
    <source>
        <dbReference type="ARBA" id="ARBA00023180"/>
    </source>
</evidence>
<evidence type="ECO:0000256" key="2">
    <source>
        <dbReference type="ARBA" id="ARBA00001412"/>
    </source>
</evidence>
<comment type="similarity">
    <text evidence="4">Belongs to the UPL family. K-HECT subfamily.</text>
</comment>
<evidence type="ECO:0000259" key="19">
    <source>
        <dbReference type="PROSITE" id="PS50228"/>
    </source>
</evidence>
<comment type="subcellular location">
    <subcellularLocation>
        <location evidence="3">Secreted</location>
        <location evidence="3">Extracellular space</location>
        <location evidence="3">Apoplast</location>
    </subcellularLocation>
</comment>
<feature type="compositionally biased region" description="Low complexity" evidence="18">
    <location>
        <begin position="654"/>
        <end position="663"/>
    </location>
</feature>
<feature type="compositionally biased region" description="Polar residues" evidence="18">
    <location>
        <begin position="1098"/>
        <end position="1111"/>
    </location>
</feature>
<evidence type="ECO:0000313" key="22">
    <source>
        <dbReference type="Proteomes" id="UP000004994"/>
    </source>
</evidence>
<feature type="compositionally biased region" description="Basic and acidic residues" evidence="18">
    <location>
        <begin position="1085"/>
        <end position="1094"/>
    </location>
</feature>
<dbReference type="InterPro" id="IPR011989">
    <property type="entry name" value="ARM-like"/>
</dbReference>
<evidence type="ECO:0000256" key="10">
    <source>
        <dbReference type="ARBA" id="ARBA00022737"/>
    </source>
</evidence>
<dbReference type="InterPro" id="IPR043159">
    <property type="entry name" value="Lectin_gal-bd_sf"/>
</dbReference>
<dbReference type="InterPro" id="IPR045322">
    <property type="entry name" value="HECTD1/TRIP12-like"/>
</dbReference>
<evidence type="ECO:0000256" key="18">
    <source>
        <dbReference type="SAM" id="MobiDB-lite"/>
    </source>
</evidence>
<feature type="domain" description="SUEL-type lectin" evidence="19">
    <location>
        <begin position="2532"/>
        <end position="2615"/>
    </location>
</feature>
<evidence type="ECO:0000256" key="17">
    <source>
        <dbReference type="RuleBase" id="RU000675"/>
    </source>
</evidence>
<dbReference type="InterPro" id="IPR031330">
    <property type="entry name" value="Gly_Hdrlase_35_cat"/>
</dbReference>
<dbReference type="InterPro" id="IPR016024">
    <property type="entry name" value="ARM-type_fold"/>
</dbReference>
<comment type="catalytic activity">
    <reaction evidence="1">
        <text>S-ubiquitinyl-[E2 ubiquitin-conjugating enzyme]-L-cysteine + [acceptor protein]-L-lysine = [E2 ubiquitin-conjugating enzyme]-L-cysteine + N(6)-ubiquitinyl-[acceptor protein]-L-lysine.</text>
        <dbReference type="EC" id="2.3.2.26"/>
    </reaction>
</comment>
<keyword evidence="14 17" id="KW-0326">Glycosidase</keyword>
<feature type="compositionally biased region" description="Polar residues" evidence="18">
    <location>
        <begin position="65"/>
        <end position="85"/>
    </location>
</feature>
<dbReference type="GO" id="GO:0030246">
    <property type="term" value="F:carbohydrate binding"/>
    <property type="evidence" value="ECO:0007669"/>
    <property type="project" value="InterPro"/>
</dbReference>
<evidence type="ECO:0000256" key="1">
    <source>
        <dbReference type="ARBA" id="ARBA00000885"/>
    </source>
</evidence>
<feature type="region of interest" description="Disordered" evidence="18">
    <location>
        <begin position="1241"/>
        <end position="1271"/>
    </location>
</feature>